<dbReference type="Proteomes" id="UP000469724">
    <property type="component" value="Unassembled WGS sequence"/>
</dbReference>
<gene>
    <name evidence="1" type="ORF">G3N56_20225</name>
</gene>
<dbReference type="PANTHER" id="PTHR34801">
    <property type="entry name" value="EXPRESSED PROTEIN"/>
    <property type="match status" value="1"/>
</dbReference>
<reference evidence="1 2" key="1">
    <citation type="submission" date="2020-02" db="EMBL/GenBank/DDBJ databases">
        <title>Comparative genomics of sulfur disproportionating microorganisms.</title>
        <authorList>
            <person name="Ward L.M."/>
            <person name="Bertran E."/>
            <person name="Johnston D.T."/>
        </authorList>
    </citation>
    <scope>NUCLEOTIDE SEQUENCE [LARGE SCALE GENOMIC DNA]</scope>
    <source>
        <strain evidence="1 2">DSM 3696</strain>
    </source>
</reference>
<evidence type="ECO:0000313" key="1">
    <source>
        <dbReference type="EMBL" id="NDY59068.1"/>
    </source>
</evidence>
<comment type="caution">
    <text evidence="1">The sequence shown here is derived from an EMBL/GenBank/DDBJ whole genome shotgun (WGS) entry which is preliminary data.</text>
</comment>
<protein>
    <submittedName>
        <fullName evidence="1">DUF1499 domain-containing protein</fullName>
    </submittedName>
</protein>
<dbReference type="Pfam" id="PF07386">
    <property type="entry name" value="DUF1499"/>
    <property type="match status" value="1"/>
</dbReference>
<proteinExistence type="predicted"/>
<dbReference type="RefSeq" id="WP_163304091.1">
    <property type="nucleotide sequence ID" value="NZ_JAAGRQ010000251.1"/>
</dbReference>
<dbReference type="PANTHER" id="PTHR34801:SF6">
    <property type="entry name" value="SLL1620 PROTEIN"/>
    <property type="match status" value="1"/>
</dbReference>
<keyword evidence="2" id="KW-1185">Reference proteome</keyword>
<dbReference type="InterPro" id="IPR010865">
    <property type="entry name" value="DUF1499"/>
</dbReference>
<sequence length="71" mass="8501">ILQKQNGYFRVEFRSKILGFVDDVEFYLPEDQDVIHIRSAARLGYYDFGVNRRRVEKIRALLQKRELKVSP</sequence>
<name>A0A7K3NSB4_9BACT</name>
<evidence type="ECO:0000313" key="2">
    <source>
        <dbReference type="Proteomes" id="UP000469724"/>
    </source>
</evidence>
<organism evidence="1 2">
    <name type="scientific">Desulfolutivibrio sulfodismutans</name>
    <dbReference type="NCBI Taxonomy" id="63561"/>
    <lineage>
        <taxon>Bacteria</taxon>
        <taxon>Pseudomonadati</taxon>
        <taxon>Thermodesulfobacteriota</taxon>
        <taxon>Desulfovibrionia</taxon>
        <taxon>Desulfovibrionales</taxon>
        <taxon>Desulfovibrionaceae</taxon>
        <taxon>Desulfolutivibrio</taxon>
    </lineage>
</organism>
<feature type="non-terminal residue" evidence="1">
    <location>
        <position position="1"/>
    </location>
</feature>
<dbReference type="AlphaFoldDB" id="A0A7K3NSB4"/>
<dbReference type="EMBL" id="JAAGRQ010000251">
    <property type="protein sequence ID" value="NDY59068.1"/>
    <property type="molecule type" value="Genomic_DNA"/>
</dbReference>
<accession>A0A7K3NSB4</accession>